<dbReference type="InterPro" id="IPR017438">
    <property type="entry name" value="ATP-NAD_kinase_N"/>
</dbReference>
<dbReference type="InterPro" id="IPR045540">
    <property type="entry name" value="YegS/DAGK_C"/>
</dbReference>
<reference evidence="11" key="1">
    <citation type="journal article" date="2013" name="Genome Announc.">
        <title>Whole-Genome Sequencing of Lactobacillus shenzhenensis Strain LY-73T.</title>
        <authorList>
            <person name="Lin Z."/>
            <person name="Liu Z."/>
            <person name="Yang R."/>
            <person name="Zou Y."/>
            <person name="Wan D."/>
            <person name="Chen J."/>
            <person name="Guo M."/>
            <person name="Zhao J."/>
            <person name="Fang C."/>
            <person name="Yang R."/>
            <person name="Liu F."/>
        </authorList>
    </citation>
    <scope>NUCLEOTIDE SEQUENCE [LARGE SCALE GENOMIC DNA]</scope>
    <source>
        <strain evidence="11">LY-73</strain>
    </source>
</reference>
<proteinExistence type="inferred from homology"/>
<evidence type="ECO:0000256" key="6">
    <source>
        <dbReference type="ARBA" id="ARBA00022840"/>
    </source>
</evidence>
<comment type="cofactor">
    <cofactor evidence="1">
        <name>Mg(2+)</name>
        <dbReference type="ChEBI" id="CHEBI:18420"/>
    </cofactor>
</comment>
<keyword evidence="7" id="KW-0444">Lipid biosynthesis</keyword>
<dbReference type="Gene3D" id="2.60.200.40">
    <property type="match status" value="1"/>
</dbReference>
<dbReference type="Proteomes" id="UP000030647">
    <property type="component" value="Unassembled WGS sequence"/>
</dbReference>
<dbReference type="HOGENOM" id="CLU_045532_0_2_9"/>
<keyword evidence="8" id="KW-1208">Phospholipid metabolism</keyword>
<protein>
    <recommendedName>
        <fullName evidence="9">DAGKc domain-containing protein</fullName>
    </recommendedName>
</protein>
<keyword evidence="6" id="KW-0067">ATP-binding</keyword>
<keyword evidence="5" id="KW-0418">Kinase</keyword>
<evidence type="ECO:0000256" key="1">
    <source>
        <dbReference type="ARBA" id="ARBA00001946"/>
    </source>
</evidence>
<organism evidence="10 11">
    <name type="scientific">Schleiferilactobacillus shenzhenensis LY-73</name>
    <dbReference type="NCBI Taxonomy" id="1231336"/>
    <lineage>
        <taxon>Bacteria</taxon>
        <taxon>Bacillati</taxon>
        <taxon>Bacillota</taxon>
        <taxon>Bacilli</taxon>
        <taxon>Lactobacillales</taxon>
        <taxon>Lactobacillaceae</taxon>
        <taxon>Schleiferilactobacillus</taxon>
    </lineage>
</organism>
<dbReference type="EMBL" id="KI271583">
    <property type="protein sequence ID" value="ERL66287.1"/>
    <property type="molecule type" value="Genomic_DNA"/>
</dbReference>
<dbReference type="PANTHER" id="PTHR12358">
    <property type="entry name" value="SPHINGOSINE KINASE"/>
    <property type="match status" value="1"/>
</dbReference>
<dbReference type="InterPro" id="IPR001206">
    <property type="entry name" value="Diacylglycerol_kinase_cat_dom"/>
</dbReference>
<dbReference type="SUPFAM" id="SSF111331">
    <property type="entry name" value="NAD kinase/diacylglycerol kinase-like"/>
    <property type="match status" value="1"/>
</dbReference>
<accession>U4TY81</accession>
<evidence type="ECO:0000313" key="10">
    <source>
        <dbReference type="EMBL" id="ERL66287.1"/>
    </source>
</evidence>
<dbReference type="InterPro" id="IPR016064">
    <property type="entry name" value="NAD/diacylglycerol_kinase_sf"/>
</dbReference>
<keyword evidence="7" id="KW-0594">Phospholipid biosynthesis</keyword>
<dbReference type="Pfam" id="PF19279">
    <property type="entry name" value="YegS_C"/>
    <property type="match status" value="1"/>
</dbReference>
<dbReference type="SMART" id="SM00046">
    <property type="entry name" value="DAGKc"/>
    <property type="match status" value="1"/>
</dbReference>
<dbReference type="GO" id="GO:0008654">
    <property type="term" value="P:phospholipid biosynthetic process"/>
    <property type="evidence" value="ECO:0007669"/>
    <property type="project" value="UniProtKB-KW"/>
</dbReference>
<dbReference type="GO" id="GO:0005524">
    <property type="term" value="F:ATP binding"/>
    <property type="evidence" value="ECO:0007669"/>
    <property type="project" value="UniProtKB-KW"/>
</dbReference>
<comment type="similarity">
    <text evidence="2">Belongs to the diacylglycerol/lipid kinase family.</text>
</comment>
<dbReference type="PROSITE" id="PS50146">
    <property type="entry name" value="DAGK"/>
    <property type="match status" value="1"/>
</dbReference>
<feature type="domain" description="DAGKc" evidence="9">
    <location>
        <begin position="1"/>
        <end position="129"/>
    </location>
</feature>
<evidence type="ECO:0000259" key="9">
    <source>
        <dbReference type="PROSITE" id="PS50146"/>
    </source>
</evidence>
<gene>
    <name evidence="10" type="ORF">L248_1379</name>
</gene>
<dbReference type="eggNOG" id="COG1597">
    <property type="taxonomic scope" value="Bacteria"/>
</dbReference>
<evidence type="ECO:0000256" key="5">
    <source>
        <dbReference type="ARBA" id="ARBA00022777"/>
    </source>
</evidence>
<dbReference type="STRING" id="1231336.L248_1379"/>
<dbReference type="AlphaFoldDB" id="U4TY81"/>
<keyword evidence="11" id="KW-1185">Reference proteome</keyword>
<evidence type="ECO:0000256" key="8">
    <source>
        <dbReference type="ARBA" id="ARBA00023264"/>
    </source>
</evidence>
<evidence type="ECO:0000256" key="3">
    <source>
        <dbReference type="ARBA" id="ARBA00022679"/>
    </source>
</evidence>
<name>U4TY81_9LACO</name>
<evidence type="ECO:0000256" key="7">
    <source>
        <dbReference type="ARBA" id="ARBA00023209"/>
    </source>
</evidence>
<dbReference type="NCBIfam" id="TIGR00147">
    <property type="entry name" value="YegS/Rv2252/BmrU family lipid kinase"/>
    <property type="match status" value="1"/>
</dbReference>
<evidence type="ECO:0000313" key="11">
    <source>
        <dbReference type="Proteomes" id="UP000030647"/>
    </source>
</evidence>
<dbReference type="InterPro" id="IPR050187">
    <property type="entry name" value="Lipid_Phosphate_FormReg"/>
</dbReference>
<dbReference type="GO" id="GO:0016301">
    <property type="term" value="F:kinase activity"/>
    <property type="evidence" value="ECO:0007669"/>
    <property type="project" value="UniProtKB-KW"/>
</dbReference>
<evidence type="ECO:0000256" key="2">
    <source>
        <dbReference type="ARBA" id="ARBA00005983"/>
    </source>
</evidence>
<keyword evidence="4" id="KW-0547">Nucleotide-binding</keyword>
<sequence>MTVIVNPLAGKARHRKRIPALLQQLAGFCTIDQLYTTAQPGDARRISRGLPALAGTVLVVIGGDGTLHDAVNGLQESGNQAVSVGYIPIGTGNDFARAHAIPLQPAQAVTALRHARTQQINVGKAVSPELGTQYFVNNFGIGMDARIVYDTNHSEAKTGLNRLHLGQFAYLMNILKAVSEQRSFSATWQGEQTHVNPHSYLFVFTNHPFLGGGIRLLPDARRDPHRLSLVAVNAAPIRKLLPILVNILQGRADHPRLHIRQRHHFRFATAANEHIQIDGEEFSTPVHVTLTQVPQRFLLPVQA</sequence>
<evidence type="ECO:0000256" key="4">
    <source>
        <dbReference type="ARBA" id="ARBA00022741"/>
    </source>
</evidence>
<dbReference type="InterPro" id="IPR005218">
    <property type="entry name" value="Diacylglycerol/lipid_kinase"/>
</dbReference>
<keyword evidence="3" id="KW-0808">Transferase</keyword>
<dbReference type="Gene3D" id="3.40.50.10330">
    <property type="entry name" value="Probable inorganic polyphosphate/atp-NAD kinase, domain 1"/>
    <property type="match status" value="1"/>
</dbReference>
<dbReference type="Pfam" id="PF00781">
    <property type="entry name" value="DAGK_cat"/>
    <property type="match status" value="1"/>
</dbReference>
<dbReference type="PANTHER" id="PTHR12358:SF54">
    <property type="entry name" value="SPHINGOSINE KINASE RELATED PROTEIN"/>
    <property type="match status" value="1"/>
</dbReference>
<keyword evidence="7" id="KW-0443">Lipid metabolism</keyword>